<feature type="transmembrane region" description="Helical" evidence="6">
    <location>
        <begin position="210"/>
        <end position="229"/>
    </location>
</feature>
<dbReference type="InterPro" id="IPR002524">
    <property type="entry name" value="Cation_efflux"/>
</dbReference>
<keyword evidence="3" id="KW-0406">Ion transport</keyword>
<sequence length="245" mass="27620">MTEDKHQCQHHLDPLCNHHNVESASQQKTGELYKDDFHRHEHGNHHQHSLPSDKKILTVSFMCITFFMAVEFWGGWRFNSLALLADAGHMANDSLSLLIALLALFLSTRKQYYLAGLNGLSLIVVAMMIMREAVVRWHNPVMLDALPMIGVAVLGLIVNISVAWIMLKSNHENLNIKAAYLHVIADLFGSLVAITAGLSAYFFSWQWVDLVASFILGFFILKSGWEVLWQAIQLLLKPKSSLSNV</sequence>
<dbReference type="InterPro" id="IPR027469">
    <property type="entry name" value="Cation_efflux_TMD_sf"/>
</dbReference>
<evidence type="ECO:0000313" key="8">
    <source>
        <dbReference type="EMBL" id="ETD69613.1"/>
    </source>
</evidence>
<evidence type="ECO:0000256" key="3">
    <source>
        <dbReference type="ARBA" id="ARBA00022906"/>
    </source>
</evidence>
<dbReference type="Gene3D" id="1.20.1510.10">
    <property type="entry name" value="Cation efflux protein transmembrane domain"/>
    <property type="match status" value="1"/>
</dbReference>
<organism evidence="8 9">
    <name type="scientific">Pelistega indica</name>
    <dbReference type="NCBI Taxonomy" id="1414851"/>
    <lineage>
        <taxon>Bacteria</taxon>
        <taxon>Pseudomonadati</taxon>
        <taxon>Pseudomonadota</taxon>
        <taxon>Betaproteobacteria</taxon>
        <taxon>Burkholderiales</taxon>
        <taxon>Alcaligenaceae</taxon>
        <taxon>Pelistega</taxon>
    </lineage>
</organism>
<dbReference type="GO" id="GO:0005385">
    <property type="term" value="F:zinc ion transmembrane transporter activity"/>
    <property type="evidence" value="ECO:0007669"/>
    <property type="project" value="TreeGrafter"/>
</dbReference>
<keyword evidence="2 6" id="KW-0812">Transmembrane</keyword>
<dbReference type="PANTHER" id="PTHR11562">
    <property type="entry name" value="CATION EFFLUX PROTEIN/ ZINC TRANSPORTER"/>
    <property type="match status" value="1"/>
</dbReference>
<feature type="domain" description="Cation efflux protein transmembrane" evidence="7">
    <location>
        <begin position="57"/>
        <end position="236"/>
    </location>
</feature>
<evidence type="ECO:0000256" key="1">
    <source>
        <dbReference type="ARBA" id="ARBA00004141"/>
    </source>
</evidence>
<evidence type="ECO:0000313" key="9">
    <source>
        <dbReference type="Proteomes" id="UP000018766"/>
    </source>
</evidence>
<dbReference type="AlphaFoldDB" id="V8G0Z0"/>
<comment type="caution">
    <text evidence="8">The sequence shown here is derived from an EMBL/GenBank/DDBJ whole genome shotgun (WGS) entry which is preliminary data.</text>
</comment>
<accession>V8G0Z0</accession>
<feature type="transmembrane region" description="Helical" evidence="6">
    <location>
        <begin position="82"/>
        <end position="105"/>
    </location>
</feature>
<dbReference type="EMBL" id="AYSV01000094">
    <property type="protein sequence ID" value="ETD69613.1"/>
    <property type="molecule type" value="Genomic_DNA"/>
</dbReference>
<keyword evidence="4 6" id="KW-1133">Transmembrane helix</keyword>
<name>V8G0Z0_9BURK</name>
<keyword evidence="3" id="KW-0864">Zinc transport</keyword>
<dbReference type="Proteomes" id="UP000018766">
    <property type="component" value="Unassembled WGS sequence"/>
</dbReference>
<comment type="subcellular location">
    <subcellularLocation>
        <location evidence="1">Membrane</location>
        <topology evidence="1">Multi-pass membrane protein</topology>
    </subcellularLocation>
</comment>
<protein>
    <submittedName>
        <fullName evidence="8">Cytochrome C1</fullName>
    </submittedName>
</protein>
<dbReference type="PATRIC" id="fig|1414851.3.peg.1824"/>
<dbReference type="NCBIfam" id="TIGR01297">
    <property type="entry name" value="CDF"/>
    <property type="match status" value="1"/>
</dbReference>
<dbReference type="PANTHER" id="PTHR11562:SF17">
    <property type="entry name" value="RE54080P-RELATED"/>
    <property type="match status" value="1"/>
</dbReference>
<feature type="transmembrane region" description="Helical" evidence="6">
    <location>
        <begin position="179"/>
        <end position="204"/>
    </location>
</feature>
<dbReference type="GO" id="GO:0005886">
    <property type="term" value="C:plasma membrane"/>
    <property type="evidence" value="ECO:0007669"/>
    <property type="project" value="TreeGrafter"/>
</dbReference>
<dbReference type="SUPFAM" id="SSF161111">
    <property type="entry name" value="Cation efflux protein transmembrane domain-like"/>
    <property type="match status" value="1"/>
</dbReference>
<gene>
    <name evidence="8" type="ORF">V757_08810</name>
</gene>
<keyword evidence="3" id="KW-0862">Zinc</keyword>
<evidence type="ECO:0000259" key="7">
    <source>
        <dbReference type="Pfam" id="PF01545"/>
    </source>
</evidence>
<keyword evidence="5 6" id="KW-0472">Membrane</keyword>
<dbReference type="OrthoDB" id="9809646at2"/>
<feature type="transmembrane region" description="Helical" evidence="6">
    <location>
        <begin position="145"/>
        <end position="167"/>
    </location>
</feature>
<dbReference type="InterPro" id="IPR050681">
    <property type="entry name" value="CDF/SLC30A"/>
</dbReference>
<feature type="transmembrane region" description="Helical" evidence="6">
    <location>
        <begin position="56"/>
        <end position="76"/>
    </location>
</feature>
<evidence type="ECO:0000256" key="2">
    <source>
        <dbReference type="ARBA" id="ARBA00022692"/>
    </source>
</evidence>
<reference evidence="8 9" key="1">
    <citation type="submission" date="2013-11" db="EMBL/GenBank/DDBJ databases">
        <title>Genomic analysis of Pelistega sp. HM-7.</title>
        <authorList>
            <person name="Kumbhare S.V."/>
            <person name="Shetty S.A."/>
            <person name="Sharma O."/>
            <person name="Dhotre D.P."/>
        </authorList>
    </citation>
    <scope>NUCLEOTIDE SEQUENCE [LARGE SCALE GENOMIC DNA]</scope>
    <source>
        <strain evidence="8 9">HM-7</strain>
    </source>
</reference>
<proteinExistence type="predicted"/>
<dbReference type="InterPro" id="IPR058533">
    <property type="entry name" value="Cation_efflux_TM"/>
</dbReference>
<dbReference type="Pfam" id="PF01545">
    <property type="entry name" value="Cation_efflux"/>
    <property type="match status" value="1"/>
</dbReference>
<evidence type="ECO:0000256" key="4">
    <source>
        <dbReference type="ARBA" id="ARBA00022989"/>
    </source>
</evidence>
<evidence type="ECO:0000256" key="6">
    <source>
        <dbReference type="SAM" id="Phobius"/>
    </source>
</evidence>
<evidence type="ECO:0000256" key="5">
    <source>
        <dbReference type="ARBA" id="ARBA00023136"/>
    </source>
</evidence>
<dbReference type="RefSeq" id="WP_023951797.1">
    <property type="nucleotide sequence ID" value="NZ_AYSV01000094.1"/>
</dbReference>
<keyword evidence="9" id="KW-1185">Reference proteome</keyword>
<keyword evidence="3" id="KW-0813">Transport</keyword>
<feature type="transmembrane region" description="Helical" evidence="6">
    <location>
        <begin position="112"/>
        <end position="130"/>
    </location>
</feature>